<feature type="signal peptide" evidence="2">
    <location>
        <begin position="1"/>
        <end position="19"/>
    </location>
</feature>
<proteinExistence type="inferred from homology"/>
<evidence type="ECO:0000313" key="3">
    <source>
        <dbReference type="EMBL" id="EAA15371.1"/>
    </source>
</evidence>
<dbReference type="InParanoid" id="Q7RIJ7"/>
<dbReference type="GO" id="GO:0003735">
    <property type="term" value="F:structural constituent of ribosome"/>
    <property type="evidence" value="ECO:0007669"/>
    <property type="project" value="InterPro"/>
</dbReference>
<reference evidence="3 4" key="1">
    <citation type="journal article" date="2002" name="Nature">
        <title>Genome sequence and comparative analysis of the model rodent malaria parasite Plasmodium yoelii yoelii.</title>
        <authorList>
            <person name="Carlton J.M."/>
            <person name="Angiuoli S.V."/>
            <person name="Suh B.B."/>
            <person name="Kooij T.W."/>
            <person name="Pertea M."/>
            <person name="Silva J.C."/>
            <person name="Ermolaeva M.D."/>
            <person name="Allen J.E."/>
            <person name="Selengut J.D."/>
            <person name="Koo H.L."/>
            <person name="Peterson J.D."/>
            <person name="Pop M."/>
            <person name="Kosack D.S."/>
            <person name="Shumway M.F."/>
            <person name="Bidwell S.L."/>
            <person name="Shallom S.J."/>
            <person name="van Aken S.E."/>
            <person name="Riedmuller S.B."/>
            <person name="Feldblyum T.V."/>
            <person name="Cho J.K."/>
            <person name="Quackenbush J."/>
            <person name="Sedegah M."/>
            <person name="Shoaibi A."/>
            <person name="Cummings L.M."/>
            <person name="Florens L."/>
            <person name="Yates J.R."/>
            <person name="Raine J.D."/>
            <person name="Sinden R.E."/>
            <person name="Harris M.A."/>
            <person name="Cunningham D.A."/>
            <person name="Preiser P.R."/>
            <person name="Bergman L.W."/>
            <person name="Vaidya A.B."/>
            <person name="van Lin L.H."/>
            <person name="Janse C.J."/>
            <person name="Waters A.P."/>
            <person name="Smith H.O."/>
            <person name="White O.R."/>
            <person name="Salzberg S.L."/>
            <person name="Venter J.C."/>
            <person name="Fraser C.M."/>
            <person name="Hoffman S.L."/>
            <person name="Gardner M.J."/>
            <person name="Carucci D.J."/>
        </authorList>
    </citation>
    <scope>NUCLEOTIDE SEQUENCE [LARGE SCALE GENOMIC DNA]</scope>
    <source>
        <strain evidence="3 4">17XNL</strain>
    </source>
</reference>
<keyword evidence="4" id="KW-1185">Reference proteome</keyword>
<comment type="similarity">
    <text evidence="1">Belongs to the bacterial ribosomal protein bS6 family.</text>
</comment>
<evidence type="ECO:0000256" key="1">
    <source>
        <dbReference type="ARBA" id="ARBA00009512"/>
    </source>
</evidence>
<dbReference type="Gene3D" id="3.30.70.60">
    <property type="match status" value="1"/>
</dbReference>
<keyword evidence="3" id="KW-0687">Ribonucleoprotein</keyword>
<keyword evidence="2" id="KW-0732">Signal</keyword>
<dbReference type="HAMAP" id="MF_00360">
    <property type="entry name" value="Ribosomal_bS6"/>
    <property type="match status" value="1"/>
</dbReference>
<dbReference type="InterPro" id="IPR020814">
    <property type="entry name" value="Ribosomal_S6_plastid/chlpt"/>
</dbReference>
<keyword evidence="3" id="KW-0689">Ribosomal protein</keyword>
<dbReference type="PaxDb" id="73239-Q7RIJ7"/>
<dbReference type="Pfam" id="PF01250">
    <property type="entry name" value="Ribosomal_S6"/>
    <property type="match status" value="1"/>
</dbReference>
<dbReference type="Proteomes" id="UP000008553">
    <property type="component" value="Unassembled WGS sequence"/>
</dbReference>
<dbReference type="EMBL" id="AABL01001058">
    <property type="protein sequence ID" value="EAA15371.1"/>
    <property type="molecule type" value="Genomic_DNA"/>
</dbReference>
<sequence>MYHIILLIVIFILIPPCKLFRINKIETNPYIKNRENEKRKNNISYFKNDKKKHKELIKHNKLYGSFNDYIYKLLIKKFKKVKEKKDINIYKSLQSPKNAYNADILFSCEYTISEIKKKLSEYIYELKLIHAQNFKIVYMGKRRLVRPIKKQFEAYYILFSFEVYPSIIREISNKLRSQDHILRCILHTTPILRACYTNNVSILRACYTNNVSILLIITKDDYKTKNIEFKEDDSVTNEMNKVEQSFFFKKSA</sequence>
<dbReference type="GO" id="GO:0019843">
    <property type="term" value="F:rRNA binding"/>
    <property type="evidence" value="ECO:0007669"/>
    <property type="project" value="InterPro"/>
</dbReference>
<dbReference type="AlphaFoldDB" id="Q7RIJ7"/>
<accession>Q7RIJ7</accession>
<comment type="caution">
    <text evidence="3">The sequence shown here is derived from an EMBL/GenBank/DDBJ whole genome shotgun (WGS) entry which is preliminary data.</text>
</comment>
<evidence type="ECO:0000256" key="2">
    <source>
        <dbReference type="SAM" id="SignalP"/>
    </source>
</evidence>
<dbReference type="InterPro" id="IPR000529">
    <property type="entry name" value="Ribosomal_bS6"/>
</dbReference>
<gene>
    <name evidence="3" type="ORF">PY03622</name>
</gene>
<feature type="chain" id="PRO_5004292113" evidence="2">
    <location>
        <begin position="20"/>
        <end position="252"/>
    </location>
</feature>
<dbReference type="SUPFAM" id="SSF54995">
    <property type="entry name" value="Ribosomal protein S6"/>
    <property type="match status" value="1"/>
</dbReference>
<dbReference type="GO" id="GO:0006412">
    <property type="term" value="P:translation"/>
    <property type="evidence" value="ECO:0007669"/>
    <property type="project" value="InterPro"/>
</dbReference>
<protein>
    <submittedName>
        <fullName evidence="3">Ribosomal protein S6, putative</fullName>
    </submittedName>
</protein>
<organism evidence="3 4">
    <name type="scientific">Plasmodium yoelii yoelii</name>
    <dbReference type="NCBI Taxonomy" id="73239"/>
    <lineage>
        <taxon>Eukaryota</taxon>
        <taxon>Sar</taxon>
        <taxon>Alveolata</taxon>
        <taxon>Apicomplexa</taxon>
        <taxon>Aconoidasida</taxon>
        <taxon>Haemosporida</taxon>
        <taxon>Plasmodiidae</taxon>
        <taxon>Plasmodium</taxon>
        <taxon>Plasmodium (Vinckeia)</taxon>
    </lineage>
</organism>
<dbReference type="NCBIfam" id="TIGR00166">
    <property type="entry name" value="S6"/>
    <property type="match status" value="1"/>
</dbReference>
<dbReference type="InterPro" id="IPR014717">
    <property type="entry name" value="Transl_elong_EF1B/ribsomal_bS6"/>
</dbReference>
<name>Q7RIJ7_PLAYO</name>
<dbReference type="InterPro" id="IPR035980">
    <property type="entry name" value="Ribosomal_bS6_sf"/>
</dbReference>
<dbReference type="GO" id="GO:0005840">
    <property type="term" value="C:ribosome"/>
    <property type="evidence" value="ECO:0007669"/>
    <property type="project" value="UniProtKB-KW"/>
</dbReference>
<evidence type="ECO:0000313" key="4">
    <source>
        <dbReference type="Proteomes" id="UP000008553"/>
    </source>
</evidence>